<dbReference type="InterPro" id="IPR058626">
    <property type="entry name" value="MdtA-like_b-barrel"/>
</dbReference>
<comment type="similarity">
    <text evidence="2">Belongs to the membrane fusion protein (MFP) (TC 8.A.1) family.</text>
</comment>
<evidence type="ECO:0000256" key="5">
    <source>
        <dbReference type="ARBA" id="ARBA00023136"/>
    </source>
</evidence>
<dbReference type="GO" id="GO:0015562">
    <property type="term" value="F:efflux transmembrane transporter activity"/>
    <property type="evidence" value="ECO:0007669"/>
    <property type="project" value="TreeGrafter"/>
</dbReference>
<proteinExistence type="inferred from homology"/>
<dbReference type="NCBIfam" id="TIGR01730">
    <property type="entry name" value="RND_mfp"/>
    <property type="match status" value="1"/>
</dbReference>
<evidence type="ECO:0000256" key="1">
    <source>
        <dbReference type="ARBA" id="ARBA00004236"/>
    </source>
</evidence>
<dbReference type="PANTHER" id="PTHR30469:SF36">
    <property type="entry name" value="BLL3903 PROTEIN"/>
    <property type="match status" value="1"/>
</dbReference>
<dbReference type="Pfam" id="PF25917">
    <property type="entry name" value="BSH_RND"/>
    <property type="match status" value="1"/>
</dbReference>
<evidence type="ECO:0000259" key="8">
    <source>
        <dbReference type="Pfam" id="PF25944"/>
    </source>
</evidence>
<dbReference type="OrthoDB" id="9800613at2"/>
<keyword evidence="10" id="KW-1185">Reference proteome</keyword>
<keyword evidence="5" id="KW-0472">Membrane</keyword>
<dbReference type="PANTHER" id="PTHR30469">
    <property type="entry name" value="MULTIDRUG RESISTANCE PROTEIN MDTA"/>
    <property type="match status" value="1"/>
</dbReference>
<comment type="subcellular location">
    <subcellularLocation>
        <location evidence="1">Cell membrane</location>
    </subcellularLocation>
</comment>
<keyword evidence="4" id="KW-0997">Cell inner membrane</keyword>
<evidence type="ECO:0000256" key="4">
    <source>
        <dbReference type="ARBA" id="ARBA00022519"/>
    </source>
</evidence>
<sequence length="395" mass="42687">MSRGKRLSLVLVIALGALVIVRLVDQPKKHHPAPPPIPVRVARAEYANIPITLHALGLVQAYRTVTVTPMITGPMTAVDFRQGSVVQRGALLARIDPRPYQAALAQALAKRAQDRALLAVARDTLKRYQLLIAHHYISAEIVAEQKATVAEDRAIVAQDDALVTTARTNLSYTRITAPITGRTGILAVNAGNIVSPNTPGGIVTITTIQPIYVLFSLPQQNLPEVRRALHAHALNVTAYARQGGRRAVLAHGVLTVLDNVINQSTGTLTLKARFKNPALALWPGAFVTVRLKVRTERHALVVPSVAVRQGPEGPFVYAVHTHTPKPPATRPTKSADKAVLQVTDIPVRLGFADQRLTVIRSGLRAGMRVVVLGGSRLHPGARIRILPKRHTTSHA</sequence>
<accession>A0A1C2FZS5</accession>
<dbReference type="Gene3D" id="2.40.50.100">
    <property type="match status" value="1"/>
</dbReference>
<feature type="domain" description="Multidrug resistance protein MdtA-like beta-barrel" evidence="8">
    <location>
        <begin position="210"/>
        <end position="294"/>
    </location>
</feature>
<reference evidence="9 10" key="1">
    <citation type="submission" date="2018-02" db="EMBL/GenBank/DDBJ databases">
        <title>Insights into the biology of acidophilic members of the Acidiferrobacteraceae family derived from comparative genomic analyses.</title>
        <authorList>
            <person name="Issotta F."/>
            <person name="Thyssen C."/>
            <person name="Mena C."/>
            <person name="Moya A."/>
            <person name="Bellenberg S."/>
            <person name="Sproer C."/>
            <person name="Covarrubias P.C."/>
            <person name="Sand W."/>
            <person name="Quatrini R."/>
            <person name="Vera M."/>
        </authorList>
    </citation>
    <scope>NUCLEOTIDE SEQUENCE [LARGE SCALE GENOMIC DNA]</scope>
    <source>
        <strain evidence="10">m-1</strain>
    </source>
</reference>
<name>A0A1C2FZS5_9GAMM</name>
<dbReference type="AlphaFoldDB" id="A0A1C2FZS5"/>
<comment type="caution">
    <text evidence="9">The sequence shown here is derived from an EMBL/GenBank/DDBJ whole genome shotgun (WGS) entry which is preliminary data.</text>
</comment>
<gene>
    <name evidence="9" type="ORF">C4900_08840</name>
</gene>
<dbReference type="InterPro" id="IPR058624">
    <property type="entry name" value="MdtA-like_HH"/>
</dbReference>
<evidence type="ECO:0000259" key="6">
    <source>
        <dbReference type="Pfam" id="PF25876"/>
    </source>
</evidence>
<dbReference type="Pfam" id="PF25944">
    <property type="entry name" value="Beta-barrel_RND"/>
    <property type="match status" value="1"/>
</dbReference>
<evidence type="ECO:0000259" key="7">
    <source>
        <dbReference type="Pfam" id="PF25917"/>
    </source>
</evidence>
<evidence type="ECO:0000256" key="2">
    <source>
        <dbReference type="ARBA" id="ARBA00009477"/>
    </source>
</evidence>
<dbReference type="EMBL" id="PSYR01000002">
    <property type="protein sequence ID" value="RCN55986.1"/>
    <property type="molecule type" value="Genomic_DNA"/>
</dbReference>
<dbReference type="STRING" id="163359.A9R16_14945"/>
<dbReference type="SUPFAM" id="SSF111369">
    <property type="entry name" value="HlyD-like secretion proteins"/>
    <property type="match status" value="1"/>
</dbReference>
<dbReference type="InterPro" id="IPR058625">
    <property type="entry name" value="MdtA-like_BSH"/>
</dbReference>
<dbReference type="Gene3D" id="2.40.420.20">
    <property type="match status" value="1"/>
</dbReference>
<dbReference type="Gene3D" id="1.10.287.470">
    <property type="entry name" value="Helix hairpin bin"/>
    <property type="match status" value="1"/>
</dbReference>
<evidence type="ECO:0000256" key="3">
    <source>
        <dbReference type="ARBA" id="ARBA00022475"/>
    </source>
</evidence>
<dbReference type="Gene3D" id="2.40.30.170">
    <property type="match status" value="1"/>
</dbReference>
<dbReference type="InterPro" id="IPR006143">
    <property type="entry name" value="RND_pump_MFP"/>
</dbReference>
<dbReference type="GO" id="GO:1990281">
    <property type="term" value="C:efflux pump complex"/>
    <property type="evidence" value="ECO:0007669"/>
    <property type="project" value="TreeGrafter"/>
</dbReference>
<dbReference type="Proteomes" id="UP000253250">
    <property type="component" value="Unassembled WGS sequence"/>
</dbReference>
<protein>
    <submittedName>
        <fullName evidence="9">Efflux RND transporter periplasmic adaptor subunit</fullName>
    </submittedName>
</protein>
<dbReference type="Pfam" id="PF25876">
    <property type="entry name" value="HH_MFP_RND"/>
    <property type="match status" value="1"/>
</dbReference>
<feature type="domain" description="Multidrug resistance protein MdtA-like alpha-helical hairpin" evidence="6">
    <location>
        <begin position="104"/>
        <end position="173"/>
    </location>
</feature>
<evidence type="ECO:0000313" key="10">
    <source>
        <dbReference type="Proteomes" id="UP000253250"/>
    </source>
</evidence>
<feature type="domain" description="Multidrug resistance protein MdtA-like barrel-sandwich hybrid" evidence="7">
    <location>
        <begin position="63"/>
        <end position="206"/>
    </location>
</feature>
<keyword evidence="3" id="KW-1003">Cell membrane</keyword>
<evidence type="ECO:0000313" key="9">
    <source>
        <dbReference type="EMBL" id="RCN55986.1"/>
    </source>
</evidence>
<organism evidence="9 10">
    <name type="scientific">Acidiferrobacter thiooxydans</name>
    <dbReference type="NCBI Taxonomy" id="163359"/>
    <lineage>
        <taxon>Bacteria</taxon>
        <taxon>Pseudomonadati</taxon>
        <taxon>Pseudomonadota</taxon>
        <taxon>Gammaproteobacteria</taxon>
        <taxon>Acidiferrobacterales</taxon>
        <taxon>Acidiferrobacteraceae</taxon>
        <taxon>Acidiferrobacter</taxon>
    </lineage>
</organism>
<dbReference type="RefSeq" id="WP_065971421.1">
    <property type="nucleotide sequence ID" value="NZ_CP080624.1"/>
</dbReference>